<dbReference type="InterPro" id="IPR010856">
    <property type="entry name" value="Gig2-like"/>
</dbReference>
<dbReference type="Gene3D" id="2.60.120.330">
    <property type="entry name" value="B-lactam Antibiotic, Isopenicillin N Synthase, Chain"/>
    <property type="match status" value="1"/>
</dbReference>
<dbReference type="Proteomes" id="UP000815677">
    <property type="component" value="Unassembled WGS sequence"/>
</dbReference>
<name>A0ABQ0LN55_MYCCL</name>
<reference evidence="1" key="1">
    <citation type="submission" date="2014-09" db="EMBL/GenBank/DDBJ databases">
        <title>Genome sequence of the luminous mushroom Mycena chlorophos for searching fungal bioluminescence genes.</title>
        <authorList>
            <person name="Tanaka Y."/>
            <person name="Kasuga D."/>
            <person name="Oba Y."/>
            <person name="Hase S."/>
            <person name="Sato K."/>
            <person name="Oba Y."/>
            <person name="Sakakibara Y."/>
        </authorList>
    </citation>
    <scope>NUCLEOTIDE SEQUENCE</scope>
</reference>
<gene>
    <name evidence="1" type="ORF">MCHLO_09531</name>
</gene>
<sequence length="467" mass="51828">MTTSLTMSNPIDARFAEIKTAIAAQPEFGGPDAFARKATEAWGEVIAELKEATRQIEEEGQAYIPRVSFADIQKGTLTAEKIAEVKRKGTVVITDVVEDEKARAWKADLEEFIKNNPQTEGMPEENKQFFMLYWTKSQVEARAHPNMLAAITWLNTLYHSAGAATSLEGVDLKTPLSYADRFRIRHPGGDWNVHPPHVDGGTIERWEDDKMRECFKHILDGRWREHDPYVLEPRIEARTSLYQRPNQSSVFRTFQGWLALSRAGPGNGTLRVFPDVLLSNAYIILRPFFRPLVAVDSEGIWDASNWVFDPSTSEIPGLVDSEGIWDANNWEFDPSTSEIPGLVQYATHVGYGLQPKTHTHPNMLLDKTMTSIPPVNPGDCVFWHCDVVHSVERFHTGTEDSAVMYIPAVPLTPANKAYLARQVEAFKAGIPPPDFPVATTGKDFVGLGTEADLGGPAGRVAMGLAAA</sequence>
<protein>
    <recommendedName>
        <fullName evidence="3">DUF1479-domain-containing protein</fullName>
    </recommendedName>
</protein>
<keyword evidence="2" id="KW-1185">Reference proteome</keyword>
<dbReference type="InterPro" id="IPR027443">
    <property type="entry name" value="IPNS-like_sf"/>
</dbReference>
<accession>A0ABQ0LN55</accession>
<dbReference type="PANTHER" id="PTHR30613:SF1">
    <property type="entry name" value="DUF1479 DOMAIN PROTEIN (AFU_ORTHOLOGUE AFUA_5G09280)"/>
    <property type="match status" value="1"/>
</dbReference>
<evidence type="ECO:0008006" key="3">
    <source>
        <dbReference type="Google" id="ProtNLM"/>
    </source>
</evidence>
<dbReference type="EMBL" id="DF847781">
    <property type="protein sequence ID" value="GAT52482.1"/>
    <property type="molecule type" value="Genomic_DNA"/>
</dbReference>
<dbReference type="Pfam" id="PF07350">
    <property type="entry name" value="Gig2-like"/>
    <property type="match status" value="1"/>
</dbReference>
<dbReference type="SUPFAM" id="SSF51197">
    <property type="entry name" value="Clavaminate synthase-like"/>
    <property type="match status" value="1"/>
</dbReference>
<evidence type="ECO:0000313" key="1">
    <source>
        <dbReference type="EMBL" id="GAT52482.1"/>
    </source>
</evidence>
<dbReference type="PANTHER" id="PTHR30613">
    <property type="entry name" value="UNCHARACTERIZED PROTEIN YBIU-RELATED"/>
    <property type="match status" value="1"/>
</dbReference>
<proteinExistence type="predicted"/>
<organism evidence="1 2">
    <name type="scientific">Mycena chlorophos</name>
    <name type="common">Agaric fungus</name>
    <name type="synonym">Agaricus chlorophos</name>
    <dbReference type="NCBI Taxonomy" id="658473"/>
    <lineage>
        <taxon>Eukaryota</taxon>
        <taxon>Fungi</taxon>
        <taxon>Dikarya</taxon>
        <taxon>Basidiomycota</taxon>
        <taxon>Agaricomycotina</taxon>
        <taxon>Agaricomycetes</taxon>
        <taxon>Agaricomycetidae</taxon>
        <taxon>Agaricales</taxon>
        <taxon>Marasmiineae</taxon>
        <taxon>Mycenaceae</taxon>
        <taxon>Mycena</taxon>
    </lineage>
</organism>
<evidence type="ECO:0000313" key="2">
    <source>
        <dbReference type="Proteomes" id="UP000815677"/>
    </source>
</evidence>